<organism evidence="2 3">
    <name type="scientific">Fontibacter flavus</name>
    <dbReference type="NCBI Taxonomy" id="654838"/>
    <lineage>
        <taxon>Bacteria</taxon>
        <taxon>Pseudomonadati</taxon>
        <taxon>Bacteroidota</taxon>
        <taxon>Cytophagia</taxon>
        <taxon>Cytophagales</taxon>
        <taxon>Cyclobacteriaceae</taxon>
        <taxon>Fontibacter</taxon>
    </lineage>
</organism>
<evidence type="ECO:0000313" key="2">
    <source>
        <dbReference type="EMBL" id="MFC0262855.1"/>
    </source>
</evidence>
<gene>
    <name evidence="2" type="ORF">ACFFIP_09190</name>
</gene>
<feature type="chain" id="PRO_5046790776" evidence="1">
    <location>
        <begin position="22"/>
        <end position="195"/>
    </location>
</feature>
<feature type="signal peptide" evidence="1">
    <location>
        <begin position="1"/>
        <end position="21"/>
    </location>
</feature>
<keyword evidence="1" id="KW-0732">Signal</keyword>
<proteinExistence type="predicted"/>
<comment type="caution">
    <text evidence="2">The sequence shown here is derived from an EMBL/GenBank/DDBJ whole genome shotgun (WGS) entry which is preliminary data.</text>
</comment>
<dbReference type="RefSeq" id="WP_382387310.1">
    <property type="nucleotide sequence ID" value="NZ_JBHLWI010000026.1"/>
</dbReference>
<evidence type="ECO:0000313" key="3">
    <source>
        <dbReference type="Proteomes" id="UP001589797"/>
    </source>
</evidence>
<keyword evidence="3" id="KW-1185">Reference proteome</keyword>
<name>A0ABV6FSK5_9BACT</name>
<accession>A0ABV6FSK5</accession>
<dbReference type="Proteomes" id="UP001589797">
    <property type="component" value="Unassembled WGS sequence"/>
</dbReference>
<reference evidence="2 3" key="1">
    <citation type="submission" date="2024-09" db="EMBL/GenBank/DDBJ databases">
        <authorList>
            <person name="Sun Q."/>
            <person name="Mori K."/>
        </authorList>
    </citation>
    <scope>NUCLEOTIDE SEQUENCE [LARGE SCALE GENOMIC DNA]</scope>
    <source>
        <strain evidence="2 3">CCM 7650</strain>
    </source>
</reference>
<protein>
    <submittedName>
        <fullName evidence="2">DUF3244 domain-containing protein</fullName>
    </submittedName>
</protein>
<sequence>MKKFLTFALAATLGVASFANANNEKVSSLAEVKSSNNRVRVVLKEGLGKVRLALLDEEGKRLHQQTVFVKNDVLVPYNLTELPAGVYHLMIENSSKGSENDRVIYEIEREEDPVSLPLTAYRKDLNENSVKVSVIGLDEPGVQVQFSDRLGKEIYSEVVEHPGAFSKIYTFKNMKAKDVNIHLVDAKGRTKDLFY</sequence>
<dbReference type="EMBL" id="JBHLWI010000026">
    <property type="protein sequence ID" value="MFC0262855.1"/>
    <property type="molecule type" value="Genomic_DNA"/>
</dbReference>
<evidence type="ECO:0000256" key="1">
    <source>
        <dbReference type="SAM" id="SignalP"/>
    </source>
</evidence>